<dbReference type="HOGENOM" id="CLU_1074281_0_0_1"/>
<feature type="compositionally biased region" description="Pro residues" evidence="1">
    <location>
        <begin position="73"/>
        <end position="87"/>
    </location>
</feature>
<dbReference type="Proteomes" id="UP000054097">
    <property type="component" value="Unassembled WGS sequence"/>
</dbReference>
<dbReference type="AlphaFoldDB" id="A0A0C3B2W9"/>
<feature type="chain" id="PRO_5002161371" evidence="2">
    <location>
        <begin position="19"/>
        <end position="259"/>
    </location>
</feature>
<keyword evidence="4" id="KW-1185">Reference proteome</keyword>
<dbReference type="OrthoDB" id="10671730at2759"/>
<reference evidence="3 4" key="1">
    <citation type="submission" date="2014-04" db="EMBL/GenBank/DDBJ databases">
        <authorList>
            <consortium name="DOE Joint Genome Institute"/>
            <person name="Kuo A."/>
            <person name="Zuccaro A."/>
            <person name="Kohler A."/>
            <person name="Nagy L.G."/>
            <person name="Floudas D."/>
            <person name="Copeland A."/>
            <person name="Barry K.W."/>
            <person name="Cichocki N."/>
            <person name="Veneault-Fourrey C."/>
            <person name="LaButti K."/>
            <person name="Lindquist E.A."/>
            <person name="Lipzen A."/>
            <person name="Lundell T."/>
            <person name="Morin E."/>
            <person name="Murat C."/>
            <person name="Sun H."/>
            <person name="Tunlid A."/>
            <person name="Henrissat B."/>
            <person name="Grigoriev I.V."/>
            <person name="Hibbett D.S."/>
            <person name="Martin F."/>
            <person name="Nordberg H.P."/>
            <person name="Cantor M.N."/>
            <person name="Hua S.X."/>
        </authorList>
    </citation>
    <scope>NUCLEOTIDE SEQUENCE [LARGE SCALE GENOMIC DNA]</scope>
    <source>
        <strain evidence="3 4">MAFF 305830</strain>
    </source>
</reference>
<evidence type="ECO:0000313" key="4">
    <source>
        <dbReference type="Proteomes" id="UP000054097"/>
    </source>
</evidence>
<feature type="compositionally biased region" description="Low complexity" evidence="1">
    <location>
        <begin position="106"/>
        <end position="153"/>
    </location>
</feature>
<feature type="region of interest" description="Disordered" evidence="1">
    <location>
        <begin position="68"/>
        <end position="191"/>
    </location>
</feature>
<evidence type="ECO:0000256" key="1">
    <source>
        <dbReference type="SAM" id="MobiDB-lite"/>
    </source>
</evidence>
<dbReference type="EMBL" id="KN824305">
    <property type="protein sequence ID" value="KIM26534.1"/>
    <property type="molecule type" value="Genomic_DNA"/>
</dbReference>
<evidence type="ECO:0000256" key="2">
    <source>
        <dbReference type="SAM" id="SignalP"/>
    </source>
</evidence>
<organism evidence="3 4">
    <name type="scientific">Serendipita vermifera MAFF 305830</name>
    <dbReference type="NCBI Taxonomy" id="933852"/>
    <lineage>
        <taxon>Eukaryota</taxon>
        <taxon>Fungi</taxon>
        <taxon>Dikarya</taxon>
        <taxon>Basidiomycota</taxon>
        <taxon>Agaricomycotina</taxon>
        <taxon>Agaricomycetes</taxon>
        <taxon>Sebacinales</taxon>
        <taxon>Serendipitaceae</taxon>
        <taxon>Serendipita</taxon>
    </lineage>
</organism>
<reference evidence="4" key="2">
    <citation type="submission" date="2015-01" db="EMBL/GenBank/DDBJ databases">
        <title>Evolutionary Origins and Diversification of the Mycorrhizal Mutualists.</title>
        <authorList>
            <consortium name="DOE Joint Genome Institute"/>
            <consortium name="Mycorrhizal Genomics Consortium"/>
            <person name="Kohler A."/>
            <person name="Kuo A."/>
            <person name="Nagy L.G."/>
            <person name="Floudas D."/>
            <person name="Copeland A."/>
            <person name="Barry K.W."/>
            <person name="Cichocki N."/>
            <person name="Veneault-Fourrey C."/>
            <person name="LaButti K."/>
            <person name="Lindquist E.A."/>
            <person name="Lipzen A."/>
            <person name="Lundell T."/>
            <person name="Morin E."/>
            <person name="Murat C."/>
            <person name="Riley R."/>
            <person name="Ohm R."/>
            <person name="Sun H."/>
            <person name="Tunlid A."/>
            <person name="Henrissat B."/>
            <person name="Grigoriev I.V."/>
            <person name="Hibbett D.S."/>
            <person name="Martin F."/>
        </authorList>
    </citation>
    <scope>NUCLEOTIDE SEQUENCE [LARGE SCALE GENOMIC DNA]</scope>
    <source>
        <strain evidence="4">MAFF 305830</strain>
    </source>
</reference>
<gene>
    <name evidence="3" type="ORF">M408DRAFT_330506</name>
</gene>
<feature type="signal peptide" evidence="2">
    <location>
        <begin position="1"/>
        <end position="18"/>
    </location>
</feature>
<protein>
    <submittedName>
        <fullName evidence="3">Uncharacterized protein</fullName>
    </submittedName>
</protein>
<sequence length="259" mass="25654">MRFTTAFVALLALTPVLCAPVPTPEAETVDSLARSANGDSAVLIKKLTPIAQEIVTLLGTMLPVQAADKAPAGPAPAAPSPAAPAPAGPASQPDVKDPAAPGGGDASPPAAQPETPNGAPNAEPATPTTPASDGAGAETPATAAPTDAPNDTTVQRRAVDPPAAESPATPTSTSAPAPSAPAPSAPSTEIKPNDVYKLRTLLARATMYEQAIEQVLLAKGKNIEDRPTSKTAGGVAWGIANGPIMAILGASGMIQKQPS</sequence>
<evidence type="ECO:0000313" key="3">
    <source>
        <dbReference type="EMBL" id="KIM26534.1"/>
    </source>
</evidence>
<dbReference type="PRINTS" id="PR01217">
    <property type="entry name" value="PRICHEXTENSN"/>
</dbReference>
<proteinExistence type="predicted"/>
<feature type="compositionally biased region" description="Low complexity" evidence="1">
    <location>
        <begin position="161"/>
        <end position="177"/>
    </location>
</feature>
<dbReference type="STRING" id="933852.A0A0C3B2W9"/>
<accession>A0A0C3B2W9</accession>
<name>A0A0C3B2W9_SERVB</name>
<keyword evidence="2" id="KW-0732">Signal</keyword>